<gene>
    <name evidence="2" type="ORF">GCM10011511_22810</name>
</gene>
<evidence type="ECO:0000256" key="1">
    <source>
        <dbReference type="SAM" id="Phobius"/>
    </source>
</evidence>
<keyword evidence="1" id="KW-1133">Transmembrane helix</keyword>
<evidence type="ECO:0000313" key="2">
    <source>
        <dbReference type="EMBL" id="GGA98933.1"/>
    </source>
</evidence>
<evidence type="ECO:0000313" key="3">
    <source>
        <dbReference type="Proteomes" id="UP000607559"/>
    </source>
</evidence>
<keyword evidence="1" id="KW-0812">Transmembrane</keyword>
<keyword evidence="3" id="KW-1185">Reference proteome</keyword>
<proteinExistence type="predicted"/>
<feature type="transmembrane region" description="Helical" evidence="1">
    <location>
        <begin position="96"/>
        <end position="115"/>
    </location>
</feature>
<dbReference type="RefSeq" id="WP_188931593.1">
    <property type="nucleotide sequence ID" value="NZ_BMJC01000002.1"/>
</dbReference>
<protein>
    <submittedName>
        <fullName evidence="2">Uncharacterized protein</fullName>
    </submittedName>
</protein>
<reference evidence="2" key="1">
    <citation type="journal article" date="2014" name="Int. J. Syst. Evol. Microbiol.">
        <title>Complete genome sequence of Corynebacterium casei LMG S-19264T (=DSM 44701T), isolated from a smear-ripened cheese.</title>
        <authorList>
            <consortium name="US DOE Joint Genome Institute (JGI-PGF)"/>
            <person name="Walter F."/>
            <person name="Albersmeier A."/>
            <person name="Kalinowski J."/>
            <person name="Ruckert C."/>
        </authorList>
    </citation>
    <scope>NUCLEOTIDE SEQUENCE</scope>
    <source>
        <strain evidence="2">CGMCC 1.15448</strain>
    </source>
</reference>
<dbReference type="AlphaFoldDB" id="A0A8J2UD89"/>
<dbReference type="Proteomes" id="UP000607559">
    <property type="component" value="Unassembled WGS sequence"/>
</dbReference>
<sequence>MEKATVKALLEKYWQAETTVEEERALAAWFSDNPDADPELEPYRALFAYFDEESRISPGEDFEVRILQAITASQPLQPGEPLQPGQPLRPIRHFHGGLIAAAASVCILVIGLFLLRPEPPSPSAVVAKNAIVSTDTPAAALSVAVIKDTYNDPQQALTAIRHALLVASVHLNEGRKQITGK</sequence>
<name>A0A8J2UD89_9BACT</name>
<dbReference type="EMBL" id="BMJC01000002">
    <property type="protein sequence ID" value="GGA98933.1"/>
    <property type="molecule type" value="Genomic_DNA"/>
</dbReference>
<accession>A0A8J2UD89</accession>
<reference evidence="2" key="2">
    <citation type="submission" date="2020-09" db="EMBL/GenBank/DDBJ databases">
        <authorList>
            <person name="Sun Q."/>
            <person name="Zhou Y."/>
        </authorList>
    </citation>
    <scope>NUCLEOTIDE SEQUENCE</scope>
    <source>
        <strain evidence="2">CGMCC 1.15448</strain>
    </source>
</reference>
<organism evidence="2 3">
    <name type="scientific">Puia dinghuensis</name>
    <dbReference type="NCBI Taxonomy" id="1792502"/>
    <lineage>
        <taxon>Bacteria</taxon>
        <taxon>Pseudomonadati</taxon>
        <taxon>Bacteroidota</taxon>
        <taxon>Chitinophagia</taxon>
        <taxon>Chitinophagales</taxon>
        <taxon>Chitinophagaceae</taxon>
        <taxon>Puia</taxon>
    </lineage>
</organism>
<comment type="caution">
    <text evidence="2">The sequence shown here is derived from an EMBL/GenBank/DDBJ whole genome shotgun (WGS) entry which is preliminary data.</text>
</comment>
<keyword evidence="1" id="KW-0472">Membrane</keyword>